<evidence type="ECO:0000313" key="2">
    <source>
        <dbReference type="Proteomes" id="UP001632037"/>
    </source>
</evidence>
<dbReference type="AlphaFoldDB" id="A0ABD3F4A3"/>
<organism evidence="1 2">
    <name type="scientific">Phytophthora oleae</name>
    <dbReference type="NCBI Taxonomy" id="2107226"/>
    <lineage>
        <taxon>Eukaryota</taxon>
        <taxon>Sar</taxon>
        <taxon>Stramenopiles</taxon>
        <taxon>Oomycota</taxon>
        <taxon>Peronosporomycetes</taxon>
        <taxon>Peronosporales</taxon>
        <taxon>Peronosporaceae</taxon>
        <taxon>Phytophthora</taxon>
    </lineage>
</organism>
<protein>
    <recommendedName>
        <fullName evidence="3">AAA+ ATPase domain-containing protein</fullName>
    </recommendedName>
</protein>
<keyword evidence="2" id="KW-1185">Reference proteome</keyword>
<accession>A0ABD3F4A3</accession>
<gene>
    <name evidence="1" type="ORF">V7S43_015230</name>
</gene>
<evidence type="ECO:0000313" key="1">
    <source>
        <dbReference type="EMBL" id="KAL3659929.1"/>
    </source>
</evidence>
<dbReference type="PANTHER" id="PTHR33266:SF1">
    <property type="entry name" value="F-BOX DOMAIN-CONTAINING PROTEIN"/>
    <property type="match status" value="1"/>
</dbReference>
<evidence type="ECO:0008006" key="3">
    <source>
        <dbReference type="Google" id="ProtNLM"/>
    </source>
</evidence>
<dbReference type="Proteomes" id="UP001632037">
    <property type="component" value="Unassembled WGS sequence"/>
</dbReference>
<sequence length="389" mass="43657">MASAQNSNVMNPERMAEFLNAEIYKQVQAKSGKGMEFTEAEVVDAEEMKDYSGASKLQDEVIKRSITALMVKGIRYVYPIAQERTVALDIAGTAVNNLITQLGLQESPSHVQTQTEIEQLKYAFTKTKYVGNAHVRFAQYLRRCYKAYKPKKFKAPYVEVVQSSGFGKSRMIRELAVKAKDDKELNMKVLYTCIRVRNSTGYPKATPVLSRWLLEIEPTIQGIAKRLKAIFHYATEHWGTVQTQWLELFTDTATAAAVTEALEKTLKRQEAKATEKLALNKEKPSDKLVLVVIDEARNLINNTTSGLDLFHMLQRALVLANNDIGEEGRIFGVLVDTNPRITIPDPSQGRPVLSWLLLHQKPVIVPTFCVDSHYGRVLAAVLPRSTGRG</sequence>
<dbReference type="PANTHER" id="PTHR33266">
    <property type="entry name" value="CHROMOSOME 15, WHOLE GENOME SHOTGUN SEQUENCE"/>
    <property type="match status" value="1"/>
</dbReference>
<comment type="caution">
    <text evidence="1">The sequence shown here is derived from an EMBL/GenBank/DDBJ whole genome shotgun (WGS) entry which is preliminary data.</text>
</comment>
<proteinExistence type="predicted"/>
<reference evidence="1 2" key="1">
    <citation type="submission" date="2024-09" db="EMBL/GenBank/DDBJ databases">
        <title>Genome sequencing and assembly of Phytophthora oleae, isolate VK10A, causative agent of rot of olive drupes.</title>
        <authorList>
            <person name="Conti Taguali S."/>
            <person name="Riolo M."/>
            <person name="La Spada F."/>
            <person name="Cacciola S.O."/>
            <person name="Dionisio G."/>
        </authorList>
    </citation>
    <scope>NUCLEOTIDE SEQUENCE [LARGE SCALE GENOMIC DNA]</scope>
    <source>
        <strain evidence="1 2">VK10A</strain>
    </source>
</reference>
<name>A0ABD3F4A3_9STRA</name>
<dbReference type="EMBL" id="JBIMZQ010000044">
    <property type="protein sequence ID" value="KAL3659929.1"/>
    <property type="molecule type" value="Genomic_DNA"/>
</dbReference>